<keyword evidence="5" id="KW-0732">Signal</keyword>
<evidence type="ECO:0000256" key="5">
    <source>
        <dbReference type="SAM" id="SignalP"/>
    </source>
</evidence>
<dbReference type="Pfam" id="PF14905">
    <property type="entry name" value="OMP_b-brl_3"/>
    <property type="match status" value="1"/>
</dbReference>
<evidence type="ECO:0000256" key="2">
    <source>
        <dbReference type="ARBA" id="ARBA00023136"/>
    </source>
</evidence>
<dbReference type="AlphaFoldDB" id="A0A3N0E5J0"/>
<dbReference type="Gene3D" id="2.40.170.20">
    <property type="entry name" value="TonB-dependent receptor, beta-barrel domain"/>
    <property type="match status" value="1"/>
</dbReference>
<dbReference type="InterPro" id="IPR036942">
    <property type="entry name" value="Beta-barrel_TonB_sf"/>
</dbReference>
<dbReference type="Pfam" id="PF13620">
    <property type="entry name" value="CarboxypepD_reg"/>
    <property type="match status" value="1"/>
</dbReference>
<keyword evidence="8" id="KW-0675">Receptor</keyword>
<feature type="domain" description="Outer membrane protein beta-barrel" evidence="7">
    <location>
        <begin position="374"/>
        <end position="790"/>
    </location>
</feature>
<feature type="compositionally biased region" description="Basic and acidic residues" evidence="4">
    <location>
        <begin position="796"/>
        <end position="808"/>
    </location>
</feature>
<comment type="caution">
    <text evidence="8">The sequence shown here is derived from an EMBL/GenBank/DDBJ whole genome shotgun (WGS) entry which is preliminary data.</text>
</comment>
<dbReference type="GO" id="GO:0009279">
    <property type="term" value="C:cell outer membrane"/>
    <property type="evidence" value="ECO:0007669"/>
    <property type="project" value="UniProtKB-SubCell"/>
</dbReference>
<name>A0A3N0E5J0_SINP1</name>
<dbReference type="Gene3D" id="2.170.130.10">
    <property type="entry name" value="TonB-dependent receptor, plug domain"/>
    <property type="match status" value="1"/>
</dbReference>
<protein>
    <submittedName>
        <fullName evidence="8">TonB-dependent receptor</fullName>
    </submittedName>
</protein>
<dbReference type="EMBL" id="RJTM01000107">
    <property type="protein sequence ID" value="RNL83098.1"/>
    <property type="molecule type" value="Genomic_DNA"/>
</dbReference>
<feature type="compositionally biased region" description="Acidic residues" evidence="4">
    <location>
        <begin position="809"/>
        <end position="819"/>
    </location>
</feature>
<accession>A0A3N0E5J0</accession>
<dbReference type="SUPFAM" id="SSF49464">
    <property type="entry name" value="Carboxypeptidase regulatory domain-like"/>
    <property type="match status" value="1"/>
</dbReference>
<keyword evidence="9" id="KW-1185">Reference proteome</keyword>
<dbReference type="InterPro" id="IPR008969">
    <property type="entry name" value="CarboxyPept-like_regulatory"/>
</dbReference>
<keyword evidence="2" id="KW-0472">Membrane</keyword>
<feature type="region of interest" description="Disordered" evidence="4">
    <location>
        <begin position="795"/>
        <end position="819"/>
    </location>
</feature>
<feature type="domain" description="TonB-dependent receptor plug" evidence="6">
    <location>
        <begin position="139"/>
        <end position="219"/>
    </location>
</feature>
<organism evidence="8 9">
    <name type="scientific">Sinomicrobium pectinilyticum</name>
    <dbReference type="NCBI Taxonomy" id="1084421"/>
    <lineage>
        <taxon>Bacteria</taxon>
        <taxon>Pseudomonadati</taxon>
        <taxon>Bacteroidota</taxon>
        <taxon>Flavobacteriia</taxon>
        <taxon>Flavobacteriales</taxon>
        <taxon>Flavobacteriaceae</taxon>
        <taxon>Sinomicrobium</taxon>
    </lineage>
</organism>
<evidence type="ECO:0000256" key="4">
    <source>
        <dbReference type="SAM" id="MobiDB-lite"/>
    </source>
</evidence>
<dbReference type="Gene3D" id="2.60.40.1120">
    <property type="entry name" value="Carboxypeptidase-like, regulatory domain"/>
    <property type="match status" value="1"/>
</dbReference>
<feature type="chain" id="PRO_5018166991" evidence="5">
    <location>
        <begin position="19"/>
        <end position="819"/>
    </location>
</feature>
<dbReference type="SUPFAM" id="SSF56935">
    <property type="entry name" value="Porins"/>
    <property type="match status" value="1"/>
</dbReference>
<evidence type="ECO:0000259" key="7">
    <source>
        <dbReference type="Pfam" id="PF14905"/>
    </source>
</evidence>
<dbReference type="InterPro" id="IPR041700">
    <property type="entry name" value="OMP_b-brl_3"/>
</dbReference>
<proteinExistence type="predicted"/>
<dbReference type="InterPro" id="IPR012910">
    <property type="entry name" value="Plug_dom"/>
</dbReference>
<reference evidence="8 9" key="1">
    <citation type="submission" date="2018-10" db="EMBL/GenBank/DDBJ databases">
        <title>Sinomicrobium pectinilyticum sp. nov., a pectinase-producing bacterium isolated from alkaline and saline soil, and emended description of the genus Sinomicrobium.</title>
        <authorList>
            <person name="Cheng B."/>
            <person name="Li C."/>
            <person name="Lai Q."/>
            <person name="Du M."/>
            <person name="Shao Z."/>
            <person name="Xu P."/>
            <person name="Yang C."/>
        </authorList>
    </citation>
    <scope>NUCLEOTIDE SEQUENCE [LARGE SCALE GENOMIC DNA]</scope>
    <source>
        <strain evidence="8 9">5DNS001</strain>
    </source>
</reference>
<dbReference type="Proteomes" id="UP000267469">
    <property type="component" value="Unassembled WGS sequence"/>
</dbReference>
<evidence type="ECO:0000313" key="9">
    <source>
        <dbReference type="Proteomes" id="UP000267469"/>
    </source>
</evidence>
<dbReference type="OrthoDB" id="8764943at2"/>
<dbReference type="Pfam" id="PF07715">
    <property type="entry name" value="Plug"/>
    <property type="match status" value="1"/>
</dbReference>
<evidence type="ECO:0000256" key="3">
    <source>
        <dbReference type="ARBA" id="ARBA00023237"/>
    </source>
</evidence>
<feature type="signal peptide" evidence="5">
    <location>
        <begin position="1"/>
        <end position="18"/>
    </location>
</feature>
<dbReference type="InterPro" id="IPR037066">
    <property type="entry name" value="Plug_dom_sf"/>
</dbReference>
<keyword evidence="3" id="KW-0998">Cell outer membrane</keyword>
<sequence length="819" mass="92684">MKKILLLLSIFLLQYSFAQNSVTLTGTVVDEETKDPLEFATLVLRSLDNPDVVTGGMTDADGKFNVKVSPGNYDVSVEFISYRPFTLKNQSITSSKDFGVIPLSLDIAQLDEVEVVGERTTVELRLDKKIYNIGKDLTTQGASVSDALDNVPSVTVDVDGTIALRGNDNVRILINGKPSAMAGFGDTNIFQQLPADAIESVEVITSPSARYDAEGTAGILNIILKKDEILGFNGSVSLRTGIPENHNISANINYRRKKFNIFNTTGVYYRKSPGNAFYENRYFGDSVDVDHTLEDRDRDRRYRGINTNLGIEYYLTENSSITGSVFGRLGDDKSIVENTTSRFLNNETVNETSRIEEEGEKDTSIQFAVNYINNFNSEGHKLTADFQYSYDKEDRPTFIEENLFYPTEGLMAREQIFQKEKQNEYLIQADYVLPMGDAQFEAGFRSNMENEVTDYALEQYNLETGEYEPNLGLTNIFDYTENVHALYTQYGNKTGKLSFLLGLRLENTILKGKVTGEDSAIDLPYDPNFDKNYLGLFPTVNLIYELGEEEDLSVGYNRRINRPRGWFINPFPSRDSRTNISQGNPDLNPAFSNAFDVGYLKRWKNLTFSTSVYFQHETESFEFIQEDTGLTTEDGVAIIRSIPINLSSEDRFGGEFSIMYNPSRKVRLNTSFNIFKSKTDGEFNGIDYGAENTSWFSRLSANITLPAEIQWQTTGFYRGPSKTAISERKGMFGVNMAVSKDLIKDKATINLNVSDLFNSRKMRSYTFTDVFTSDSENQWRERQFTLSFTYRFNQPNKKEREKGQGREDNGDDEMGGFEG</sequence>
<dbReference type="PANTHER" id="PTHR40980:SF4">
    <property type="entry name" value="TONB-DEPENDENT RECEPTOR-LIKE BETA-BARREL DOMAIN-CONTAINING PROTEIN"/>
    <property type="match status" value="1"/>
</dbReference>
<dbReference type="RefSeq" id="WP_123216959.1">
    <property type="nucleotide sequence ID" value="NZ_RJTM01000107.1"/>
</dbReference>
<evidence type="ECO:0000256" key="1">
    <source>
        <dbReference type="ARBA" id="ARBA00004442"/>
    </source>
</evidence>
<comment type="subcellular location">
    <subcellularLocation>
        <location evidence="1">Cell outer membrane</location>
    </subcellularLocation>
</comment>
<gene>
    <name evidence="8" type="ORF">ED312_15660</name>
</gene>
<dbReference type="PANTHER" id="PTHR40980">
    <property type="entry name" value="PLUG DOMAIN-CONTAINING PROTEIN"/>
    <property type="match status" value="1"/>
</dbReference>
<evidence type="ECO:0000313" key="8">
    <source>
        <dbReference type="EMBL" id="RNL83098.1"/>
    </source>
</evidence>
<evidence type="ECO:0000259" key="6">
    <source>
        <dbReference type="Pfam" id="PF07715"/>
    </source>
</evidence>